<keyword evidence="1" id="KW-0732">Signal</keyword>
<comment type="caution">
    <text evidence="2">The sequence shown here is derived from an EMBL/GenBank/DDBJ whole genome shotgun (WGS) entry which is preliminary data.</text>
</comment>
<evidence type="ECO:0000313" key="2">
    <source>
        <dbReference type="EMBL" id="GIY14817.1"/>
    </source>
</evidence>
<sequence>MCKCSVKFLYGLLLLQITKIPAKLDQVHDIVNSYKVPNKQRRCKKILFGEPQTAKNIVERNLVIMALGENWIGLISILLFIRDIEKAPRFHFPLLPVSVFAPPSTPSCHELQVIQGSVNHPLNLDVPRHQRAEAQQQRYQQTECTNTFCKKVYEDPANNRQGPTDEDIKELPVNAAQFHLRLTNVFCVWQPLDGTSPGEEWHVRNALCHCDTS</sequence>
<organism evidence="2 3">
    <name type="scientific">Caerostris extrusa</name>
    <name type="common">Bark spider</name>
    <name type="synonym">Caerostris bankana</name>
    <dbReference type="NCBI Taxonomy" id="172846"/>
    <lineage>
        <taxon>Eukaryota</taxon>
        <taxon>Metazoa</taxon>
        <taxon>Ecdysozoa</taxon>
        <taxon>Arthropoda</taxon>
        <taxon>Chelicerata</taxon>
        <taxon>Arachnida</taxon>
        <taxon>Araneae</taxon>
        <taxon>Araneomorphae</taxon>
        <taxon>Entelegynae</taxon>
        <taxon>Araneoidea</taxon>
        <taxon>Araneidae</taxon>
        <taxon>Caerostris</taxon>
    </lineage>
</organism>
<proteinExistence type="predicted"/>
<feature type="chain" id="PRO_5043416625" evidence="1">
    <location>
        <begin position="23"/>
        <end position="213"/>
    </location>
</feature>
<gene>
    <name evidence="2" type="ORF">CEXT_4401</name>
</gene>
<accession>A0AAV4R3I4</accession>
<feature type="signal peptide" evidence="1">
    <location>
        <begin position="1"/>
        <end position="22"/>
    </location>
</feature>
<reference evidence="2 3" key="1">
    <citation type="submission" date="2021-06" db="EMBL/GenBank/DDBJ databases">
        <title>Caerostris extrusa draft genome.</title>
        <authorList>
            <person name="Kono N."/>
            <person name="Arakawa K."/>
        </authorList>
    </citation>
    <scope>NUCLEOTIDE SEQUENCE [LARGE SCALE GENOMIC DNA]</scope>
</reference>
<evidence type="ECO:0000313" key="3">
    <source>
        <dbReference type="Proteomes" id="UP001054945"/>
    </source>
</evidence>
<name>A0AAV4R3I4_CAEEX</name>
<keyword evidence="3" id="KW-1185">Reference proteome</keyword>
<evidence type="ECO:0000256" key="1">
    <source>
        <dbReference type="SAM" id="SignalP"/>
    </source>
</evidence>
<dbReference type="Proteomes" id="UP001054945">
    <property type="component" value="Unassembled WGS sequence"/>
</dbReference>
<protein>
    <submittedName>
        <fullName evidence="2">Uncharacterized protein</fullName>
    </submittedName>
</protein>
<dbReference type="EMBL" id="BPLR01007145">
    <property type="protein sequence ID" value="GIY14817.1"/>
    <property type="molecule type" value="Genomic_DNA"/>
</dbReference>
<dbReference type="AlphaFoldDB" id="A0AAV4R3I4"/>